<feature type="domain" description="PH" evidence="10">
    <location>
        <begin position="858"/>
        <end position="960"/>
    </location>
</feature>
<feature type="region of interest" description="Disordered" evidence="9">
    <location>
        <begin position="114"/>
        <end position="160"/>
    </location>
</feature>
<accession>A0A6B0R820</accession>
<keyword evidence="3" id="KW-0597">Phosphoprotein</keyword>
<feature type="region of interest" description="Disordered" evidence="9">
    <location>
        <begin position="1389"/>
        <end position="1424"/>
    </location>
</feature>
<feature type="region of interest" description="Disordered" evidence="9">
    <location>
        <begin position="504"/>
        <end position="545"/>
    </location>
</feature>
<dbReference type="Gene3D" id="2.30.29.30">
    <property type="entry name" value="Pleckstrin-homology domain (PH domain)/Phosphotyrosine-binding domain (PTB)"/>
    <property type="match status" value="1"/>
</dbReference>
<feature type="compositionally biased region" description="Basic and acidic residues" evidence="9">
    <location>
        <begin position="322"/>
        <end position="333"/>
    </location>
</feature>
<evidence type="ECO:0000256" key="3">
    <source>
        <dbReference type="ARBA" id="ARBA00022553"/>
    </source>
</evidence>
<comment type="caution">
    <text evidence="12">The sequence shown here is derived from an EMBL/GenBank/DDBJ whole genome shotgun (WGS) entry which is preliminary data.</text>
</comment>
<feature type="region of interest" description="Disordered" evidence="9">
    <location>
        <begin position="27"/>
        <end position="61"/>
    </location>
</feature>
<organism evidence="12 13">
    <name type="scientific">Bos mutus</name>
    <name type="common">wild yak</name>
    <dbReference type="NCBI Taxonomy" id="72004"/>
    <lineage>
        <taxon>Eukaryota</taxon>
        <taxon>Metazoa</taxon>
        <taxon>Chordata</taxon>
        <taxon>Craniata</taxon>
        <taxon>Vertebrata</taxon>
        <taxon>Euteleostomi</taxon>
        <taxon>Mammalia</taxon>
        <taxon>Eutheria</taxon>
        <taxon>Laurasiatheria</taxon>
        <taxon>Artiodactyla</taxon>
        <taxon>Ruminantia</taxon>
        <taxon>Pecora</taxon>
        <taxon>Bovidae</taxon>
        <taxon>Bovinae</taxon>
        <taxon>Bos</taxon>
    </lineage>
</organism>
<dbReference type="SUPFAM" id="SSF50729">
    <property type="entry name" value="PH domain-like"/>
    <property type="match status" value="1"/>
</dbReference>
<reference evidence="12" key="1">
    <citation type="submission" date="2019-10" db="EMBL/GenBank/DDBJ databases">
        <title>The sequence and de novo assembly of the wild yak genome.</title>
        <authorList>
            <person name="Liu Y."/>
        </authorList>
    </citation>
    <scope>NUCLEOTIDE SEQUENCE [LARGE SCALE GENOMIC DNA]</scope>
    <source>
        <strain evidence="12">WY2019</strain>
    </source>
</reference>
<feature type="region of interest" description="Disordered" evidence="9">
    <location>
        <begin position="1072"/>
        <end position="1137"/>
    </location>
</feature>
<sequence length="1512" mass="168459">MASSALNHSWPALSKFWLKRWAFKRGSEPKPCVQPFDSGAADSATKSSGGPWRPEDPDFSTMEDEQAGLFCICLQEDGIPGLLGGSESSEDLSLDLGALQGSEYLQDLGLEVLSHSQPGGARDSGPPSEEARGETPRGETPLSSAARSQGLARRRSWERSRSCSESRQRLSIESSAVNEGPFLPRTLASLALNLPGEGLQAWTQGCLPGGGTPAEQPSKECDSPEKRVRSRSVPVSFDEISSLEIFPALEVPPPAVQGLDPPVLECMEKDHVEPNHVLIVQQVLEELRQYHGARQRARLSVCPGGAASNLTWFEFLSESEDSMGKTERSDRGTKVKRSLSSLRNRVTRQKEKGKTPVHQKDKGQDARERKECINGHQLARGTFSGHSSCPMCGKPFLSSGYKNSTEQPSLSAQSVTMGNGHSKSGDREGAPRSRPELSFYGSLPRKWSESIFLDNELLTSKILSALRPQSEQGLPTGHLRYPAHFLSTHSVFASVAASLKEHPRATLLSDGSPRPTRNVGMTVSQKGGPQPAPSPAGTGTRLGPLTGEMDETDTLFPKLKQVADDSLFLTSSSTEPIFIEDPYTASLRGEVEADTHEFEAESWSLSVDPEYVKKQKREVVKRQDVLYELMQTEAHHVRTLKIMLKVYSRALREELQFSPKAVSRLFPGADDLLEVHSHFLCRLKERRLESLEEGSAHNYIIRKIGDLLLQQFSGENGERMKEKYSVFCSGHNDAVSHYKLLLQQNKKFQNLIKRIGNFSIVRRLGVQECILLVTQRITKYPVLVERIIQNTEAGSEDHRDLTQALNLIKDIISQVDARVSECEKGQRLREIAGKMDLKSSSKLKNGLTFRKEDMLQRQLHLEGTLCWKTTSGRLKDVLAVLLTDVLLLLQEKDQKYVFASVDSKRPVISLQKLIVREVANEEKAMFLISASLHGPEMYEIYTSSKEDRNTWMAHIRRAVESCPDEEEGPFSEAEEEKKVVETRAVRLRDFQERLNRKDQQIAQSLSEKQQIYLEMAEMSGLEDLALSRLLFRGGDPPENLQGELILKSAMSEIEDIQSFICRRLGNAYCQAEDGGSAGSPGKDGSLQKNMCSSDLSPRDWQGLVSSLDSRPGDTQGAPEEASKVAESPGADPGPHPPAVLELELVQRIQTLSQLLLSLQVVIAQQDSYVEIQKAAIQEREKQFRLQSTRGNLLLEQERQRNFEKQREELAGVQKLQGQLRLEQQRWKREREQQRRELDQASARLQQRESELLRLQERLNQEREELERQRQAYQHDLERLREAQRAVERERERLEVLRRLKKQNTAPGALPPEALAETQPLSHTPSFNGNGLDGSMTLTKAPGPRPTSLVSSAGSEYAERPEVARRDSAPAKSEVPIQLLSATNQIQRQAAVQQQIPTKLAASTKGGKDKGGKNRGSQRWDSSASFDLRQPLLLNKLMGKEENTSRNRRSLSPVLPSSTPHQDPSLPAPTPGPADVPTESLPLKTWGPSFPPGAPSSTPVNKEETSKEDVIFF</sequence>
<feature type="compositionally biased region" description="Polar residues" evidence="9">
    <location>
        <begin position="1318"/>
        <end position="1328"/>
    </location>
</feature>
<dbReference type="FunFam" id="1.20.900.10:FF:000004">
    <property type="entry name" value="Rho guanine nucleotide exchange factor 2"/>
    <property type="match status" value="1"/>
</dbReference>
<dbReference type="GO" id="GO:0007264">
    <property type="term" value="P:small GTPase-mediated signal transduction"/>
    <property type="evidence" value="ECO:0007669"/>
    <property type="project" value="InterPro"/>
</dbReference>
<protein>
    <recommendedName>
        <fullName evidence="14">Rho guanine nucleotide exchange factor 18</fullName>
    </recommendedName>
</protein>
<feature type="compositionally biased region" description="Polar residues" evidence="9">
    <location>
        <begin position="402"/>
        <end position="422"/>
    </location>
</feature>
<keyword evidence="6" id="KW-0863">Zinc-finger</keyword>
<feature type="compositionally biased region" description="Basic and acidic residues" evidence="9">
    <location>
        <begin position="1356"/>
        <end position="1368"/>
    </location>
</feature>
<dbReference type="PANTHER" id="PTHR47440:SF1">
    <property type="entry name" value="RHO_RAC GUANINE NUCLEOTIDE EXCHANGE FACTOR 18"/>
    <property type="match status" value="1"/>
</dbReference>
<evidence type="ECO:0000256" key="8">
    <source>
        <dbReference type="ARBA" id="ARBA00023054"/>
    </source>
</evidence>
<feature type="compositionally biased region" description="Basic and acidic residues" evidence="9">
    <location>
        <begin position="1500"/>
        <end position="1512"/>
    </location>
</feature>
<dbReference type="SMART" id="SM00233">
    <property type="entry name" value="PH"/>
    <property type="match status" value="1"/>
</dbReference>
<evidence type="ECO:0000256" key="4">
    <source>
        <dbReference type="ARBA" id="ARBA00022658"/>
    </source>
</evidence>
<dbReference type="PANTHER" id="PTHR47440">
    <property type="entry name" value="RIKEN CDNA A430078G23 GENE"/>
    <property type="match status" value="1"/>
</dbReference>
<feature type="compositionally biased region" description="Low complexity" evidence="9">
    <location>
        <begin position="1305"/>
        <end position="1316"/>
    </location>
</feature>
<dbReference type="InterPro" id="IPR011993">
    <property type="entry name" value="PH-like_dom_sf"/>
</dbReference>
<feature type="compositionally biased region" description="Basic and acidic residues" evidence="9">
    <location>
        <begin position="217"/>
        <end position="227"/>
    </location>
</feature>
<dbReference type="InterPro" id="IPR000219">
    <property type="entry name" value="DH_dom"/>
</dbReference>
<keyword evidence="13" id="KW-1185">Reference proteome</keyword>
<evidence type="ECO:0000259" key="10">
    <source>
        <dbReference type="PROSITE" id="PS50003"/>
    </source>
</evidence>
<evidence type="ECO:0000313" key="13">
    <source>
        <dbReference type="Proteomes" id="UP000322234"/>
    </source>
</evidence>
<dbReference type="InterPro" id="IPR053089">
    <property type="entry name" value="Rho_GEF18"/>
</dbReference>
<evidence type="ECO:0000259" key="11">
    <source>
        <dbReference type="PROSITE" id="PS50010"/>
    </source>
</evidence>
<name>A0A6B0R820_9CETA</name>
<evidence type="ECO:0000256" key="9">
    <source>
        <dbReference type="SAM" id="MobiDB-lite"/>
    </source>
</evidence>
<dbReference type="SMART" id="SM00325">
    <property type="entry name" value="RhoGEF"/>
    <property type="match status" value="1"/>
</dbReference>
<evidence type="ECO:0000256" key="7">
    <source>
        <dbReference type="ARBA" id="ARBA00022833"/>
    </source>
</evidence>
<evidence type="ECO:0000256" key="2">
    <source>
        <dbReference type="ARBA" id="ARBA00022490"/>
    </source>
</evidence>
<feature type="region of interest" description="Disordered" evidence="9">
    <location>
        <begin position="203"/>
        <end position="230"/>
    </location>
</feature>
<dbReference type="FunFam" id="2.30.29.30:FF:000021">
    <property type="entry name" value="Rho guanine nucleotide exchange factor 2"/>
    <property type="match status" value="1"/>
</dbReference>
<dbReference type="EMBL" id="VBQZ03000018">
    <property type="protein sequence ID" value="MXQ83964.1"/>
    <property type="molecule type" value="Genomic_DNA"/>
</dbReference>
<keyword evidence="7" id="KW-0862">Zinc</keyword>
<dbReference type="GO" id="GO:0008270">
    <property type="term" value="F:zinc ion binding"/>
    <property type="evidence" value="ECO:0007669"/>
    <property type="project" value="UniProtKB-KW"/>
</dbReference>
<dbReference type="Pfam" id="PF17838">
    <property type="entry name" value="PH_16"/>
    <property type="match status" value="1"/>
</dbReference>
<keyword evidence="2" id="KW-0963">Cytoplasm</keyword>
<dbReference type="InterPro" id="IPR041020">
    <property type="entry name" value="PH_16"/>
</dbReference>
<dbReference type="Proteomes" id="UP000322234">
    <property type="component" value="Unassembled WGS sequence"/>
</dbReference>
<evidence type="ECO:0000256" key="5">
    <source>
        <dbReference type="ARBA" id="ARBA00022723"/>
    </source>
</evidence>
<dbReference type="Pfam" id="PF00621">
    <property type="entry name" value="RhoGEF"/>
    <property type="match status" value="1"/>
</dbReference>
<dbReference type="CDD" id="cd00160">
    <property type="entry name" value="RhoGEF"/>
    <property type="match status" value="1"/>
</dbReference>
<dbReference type="GO" id="GO:0005737">
    <property type="term" value="C:cytoplasm"/>
    <property type="evidence" value="ECO:0007669"/>
    <property type="project" value="UniProtKB-SubCell"/>
</dbReference>
<evidence type="ECO:0000256" key="6">
    <source>
        <dbReference type="ARBA" id="ARBA00022771"/>
    </source>
</evidence>
<feature type="domain" description="DH" evidence="11">
    <location>
        <begin position="621"/>
        <end position="818"/>
    </location>
</feature>
<keyword evidence="5" id="KW-0479">Metal-binding</keyword>
<feature type="compositionally biased region" description="Polar residues" evidence="9">
    <location>
        <begin position="1086"/>
        <end position="1095"/>
    </location>
</feature>
<comment type="subcellular location">
    <subcellularLocation>
        <location evidence="1">Cytoplasm</location>
    </subcellularLocation>
</comment>
<proteinExistence type="predicted"/>
<evidence type="ECO:0000256" key="1">
    <source>
        <dbReference type="ARBA" id="ARBA00004496"/>
    </source>
</evidence>
<feature type="region of interest" description="Disordered" evidence="9">
    <location>
        <begin position="321"/>
        <end position="369"/>
    </location>
</feature>
<feature type="compositionally biased region" description="Basic and acidic residues" evidence="9">
    <location>
        <begin position="423"/>
        <end position="435"/>
    </location>
</feature>
<feature type="region of interest" description="Disordered" evidence="9">
    <location>
        <begin position="1297"/>
        <end position="1371"/>
    </location>
</feature>
<dbReference type="GO" id="GO:0005085">
    <property type="term" value="F:guanyl-nucleotide exchange factor activity"/>
    <property type="evidence" value="ECO:0007669"/>
    <property type="project" value="UniProtKB-KW"/>
</dbReference>
<evidence type="ECO:0000313" key="12">
    <source>
        <dbReference type="EMBL" id="MXQ83964.1"/>
    </source>
</evidence>
<dbReference type="SUPFAM" id="SSF48065">
    <property type="entry name" value="DBL homology domain (DH-domain)"/>
    <property type="match status" value="1"/>
</dbReference>
<feature type="compositionally biased region" description="Polar residues" evidence="9">
    <location>
        <begin position="1414"/>
        <end position="1424"/>
    </location>
</feature>
<dbReference type="InterPro" id="IPR037744">
    <property type="entry name" value="ARHGEF18_PH"/>
</dbReference>
<feature type="region of interest" description="Disordered" evidence="9">
    <location>
        <begin position="402"/>
        <end position="437"/>
    </location>
</feature>
<dbReference type="PROSITE" id="PS50010">
    <property type="entry name" value="DH_2"/>
    <property type="match status" value="1"/>
</dbReference>
<gene>
    <name evidence="12" type="ORF">E5288_WYG002298</name>
</gene>
<feature type="compositionally biased region" description="Basic and acidic residues" evidence="9">
    <location>
        <begin position="348"/>
        <end position="369"/>
    </location>
</feature>
<feature type="region of interest" description="Disordered" evidence="9">
    <location>
        <begin position="1438"/>
        <end position="1512"/>
    </location>
</feature>
<keyword evidence="8" id="KW-0175">Coiled coil</keyword>
<dbReference type="InterPro" id="IPR035899">
    <property type="entry name" value="DBL_dom_sf"/>
</dbReference>
<evidence type="ECO:0008006" key="14">
    <source>
        <dbReference type="Google" id="ProtNLM"/>
    </source>
</evidence>
<dbReference type="InterPro" id="IPR001849">
    <property type="entry name" value="PH_domain"/>
</dbReference>
<dbReference type="PROSITE" id="PS50003">
    <property type="entry name" value="PH_DOMAIN"/>
    <property type="match status" value="1"/>
</dbReference>
<dbReference type="CDD" id="cd15794">
    <property type="entry name" value="PH_ARHGEF18"/>
    <property type="match status" value="1"/>
</dbReference>
<dbReference type="GO" id="GO:0071356">
    <property type="term" value="P:cellular response to tumor necrosis factor"/>
    <property type="evidence" value="ECO:0007669"/>
    <property type="project" value="UniProtKB-ARBA"/>
</dbReference>
<dbReference type="Gene3D" id="1.20.900.10">
    <property type="entry name" value="Dbl homology (DH) domain"/>
    <property type="match status" value="1"/>
</dbReference>
<keyword evidence="4" id="KW-0344">Guanine-nucleotide releasing factor</keyword>